<keyword evidence="4" id="KW-1015">Disulfide bond</keyword>
<dbReference type="PANTHER" id="PTHR45694">
    <property type="entry name" value="GLUTAREDOXIN 2"/>
    <property type="match status" value="1"/>
</dbReference>
<evidence type="ECO:0000259" key="7">
    <source>
        <dbReference type="Pfam" id="PF00462"/>
    </source>
</evidence>
<protein>
    <recommendedName>
        <fullName evidence="6">Glutaredoxin</fullName>
    </recommendedName>
</protein>
<dbReference type="OrthoDB" id="9795531at2"/>
<dbReference type="Gene3D" id="3.40.30.10">
    <property type="entry name" value="Glutaredoxin"/>
    <property type="match status" value="1"/>
</dbReference>
<dbReference type="NCBIfam" id="TIGR02181">
    <property type="entry name" value="GRX_bact"/>
    <property type="match status" value="1"/>
</dbReference>
<feature type="domain" description="Glutaredoxin" evidence="7">
    <location>
        <begin position="4"/>
        <end position="63"/>
    </location>
</feature>
<dbReference type="InterPro" id="IPR036249">
    <property type="entry name" value="Thioredoxin-like_sf"/>
</dbReference>
<keyword evidence="5 6" id="KW-0676">Redox-active center</keyword>
<evidence type="ECO:0000313" key="9">
    <source>
        <dbReference type="Proteomes" id="UP000465601"/>
    </source>
</evidence>
<dbReference type="SUPFAM" id="SSF52833">
    <property type="entry name" value="Thioredoxin-like"/>
    <property type="match status" value="1"/>
</dbReference>
<evidence type="ECO:0000256" key="1">
    <source>
        <dbReference type="ARBA" id="ARBA00007787"/>
    </source>
</evidence>
<proteinExistence type="inferred from homology"/>
<reference evidence="8 9" key="1">
    <citation type="submission" date="2019-10" db="EMBL/GenBank/DDBJ databases">
        <title>Alkaliphilus serpentinus sp. nov. and Alkaliphilus pronyensis sp. nov., two novel anaerobic alkaliphilic species isolated from the serpentinized-hosted hydrothermal field of the Prony Bay (New Caledonia).</title>
        <authorList>
            <person name="Postec A."/>
        </authorList>
    </citation>
    <scope>NUCLEOTIDE SEQUENCE [LARGE SCALE GENOMIC DNA]</scope>
    <source>
        <strain evidence="8 9">LacT</strain>
    </source>
</reference>
<dbReference type="Proteomes" id="UP000465601">
    <property type="component" value="Unassembled WGS sequence"/>
</dbReference>
<accession>A0A833M7K4</accession>
<organism evidence="8 9">
    <name type="scientific">Alkaliphilus serpentinus</name>
    <dbReference type="NCBI Taxonomy" id="1482731"/>
    <lineage>
        <taxon>Bacteria</taxon>
        <taxon>Bacillati</taxon>
        <taxon>Bacillota</taxon>
        <taxon>Clostridia</taxon>
        <taxon>Peptostreptococcales</taxon>
        <taxon>Natronincolaceae</taxon>
        <taxon>Alkaliphilus</taxon>
    </lineage>
</organism>
<evidence type="ECO:0000256" key="2">
    <source>
        <dbReference type="ARBA" id="ARBA00022448"/>
    </source>
</evidence>
<sequence>MKEVKIYTKNYCPYCKKAVALLKSKSLNLEEIDVTYDEDTFKEVSLKTGWDTVPQIFIDGQFVGGCDDIHQLDEKGELNKLLGI</sequence>
<keyword evidence="6" id="KW-0963">Cytoplasm</keyword>
<evidence type="ECO:0000256" key="5">
    <source>
        <dbReference type="ARBA" id="ARBA00023284"/>
    </source>
</evidence>
<evidence type="ECO:0000256" key="6">
    <source>
        <dbReference type="RuleBase" id="RU364065"/>
    </source>
</evidence>
<dbReference type="GO" id="GO:0015038">
    <property type="term" value="F:glutathione disulfide oxidoreductase activity"/>
    <property type="evidence" value="ECO:0007669"/>
    <property type="project" value="UniProtKB-UniRule"/>
</dbReference>
<dbReference type="InterPro" id="IPR014025">
    <property type="entry name" value="Glutaredoxin_subgr"/>
</dbReference>
<comment type="caution">
    <text evidence="8">The sequence shown here is derived from an EMBL/GenBank/DDBJ whole genome shotgun (WGS) entry which is preliminary data.</text>
</comment>
<dbReference type="PRINTS" id="PR00160">
    <property type="entry name" value="GLUTAREDOXIN"/>
</dbReference>
<name>A0A833M7K4_9FIRM</name>
<evidence type="ECO:0000313" key="8">
    <source>
        <dbReference type="EMBL" id="KAB3528813.1"/>
    </source>
</evidence>
<keyword evidence="9" id="KW-1185">Reference proteome</keyword>
<dbReference type="PROSITE" id="PS00195">
    <property type="entry name" value="GLUTAREDOXIN_1"/>
    <property type="match status" value="1"/>
</dbReference>
<gene>
    <name evidence="8" type="primary">grxC</name>
    <name evidence="8" type="ORF">F8153_10840</name>
</gene>
<dbReference type="InterPro" id="IPR011767">
    <property type="entry name" value="GLR_AS"/>
</dbReference>
<evidence type="ECO:0000256" key="4">
    <source>
        <dbReference type="ARBA" id="ARBA00023157"/>
    </source>
</evidence>
<dbReference type="InterPro" id="IPR011900">
    <property type="entry name" value="GRX_bact"/>
</dbReference>
<dbReference type="GO" id="GO:0045454">
    <property type="term" value="P:cell redox homeostasis"/>
    <property type="evidence" value="ECO:0007669"/>
    <property type="project" value="InterPro"/>
</dbReference>
<dbReference type="EMBL" id="WBZB01000039">
    <property type="protein sequence ID" value="KAB3528813.1"/>
    <property type="molecule type" value="Genomic_DNA"/>
</dbReference>
<keyword evidence="3 6" id="KW-0249">Electron transport</keyword>
<dbReference type="RefSeq" id="WP_151866369.1">
    <property type="nucleotide sequence ID" value="NZ_WBZB01000039.1"/>
</dbReference>
<dbReference type="GO" id="GO:0034599">
    <property type="term" value="P:cellular response to oxidative stress"/>
    <property type="evidence" value="ECO:0007669"/>
    <property type="project" value="TreeGrafter"/>
</dbReference>
<dbReference type="PROSITE" id="PS51354">
    <property type="entry name" value="GLUTAREDOXIN_2"/>
    <property type="match status" value="1"/>
</dbReference>
<dbReference type="InterPro" id="IPR002109">
    <property type="entry name" value="Glutaredoxin"/>
</dbReference>
<comment type="function">
    <text evidence="6">Has a glutathione-disulfide oxidoreductase activity in the presence of NADPH and glutathione reductase. Reduces low molecular weight disulfides and proteins.</text>
</comment>
<evidence type="ECO:0000256" key="3">
    <source>
        <dbReference type="ARBA" id="ARBA00022982"/>
    </source>
</evidence>
<dbReference type="GO" id="GO:0005737">
    <property type="term" value="C:cytoplasm"/>
    <property type="evidence" value="ECO:0007669"/>
    <property type="project" value="TreeGrafter"/>
</dbReference>
<comment type="similarity">
    <text evidence="1 6">Belongs to the glutaredoxin family.</text>
</comment>
<dbReference type="PANTHER" id="PTHR45694:SF18">
    <property type="entry name" value="GLUTAREDOXIN-1-RELATED"/>
    <property type="match status" value="1"/>
</dbReference>
<keyword evidence="2 6" id="KW-0813">Transport</keyword>
<dbReference type="Pfam" id="PF00462">
    <property type="entry name" value="Glutaredoxin"/>
    <property type="match status" value="1"/>
</dbReference>
<dbReference type="AlphaFoldDB" id="A0A833M7K4"/>